<feature type="domain" description="Major facilitator superfamily (MFS) profile" evidence="7">
    <location>
        <begin position="27"/>
        <end position="446"/>
    </location>
</feature>
<evidence type="ECO:0000256" key="5">
    <source>
        <dbReference type="SAM" id="MobiDB-lite"/>
    </source>
</evidence>
<protein>
    <submittedName>
        <fullName evidence="8">2-phosphonopropionate transporter major facilitator superfamily</fullName>
    </submittedName>
</protein>
<evidence type="ECO:0000256" key="6">
    <source>
        <dbReference type="SAM" id="Phobius"/>
    </source>
</evidence>
<feature type="transmembrane region" description="Helical" evidence="6">
    <location>
        <begin position="336"/>
        <end position="354"/>
    </location>
</feature>
<feature type="transmembrane region" description="Helical" evidence="6">
    <location>
        <begin position="264"/>
        <end position="284"/>
    </location>
</feature>
<comment type="subcellular location">
    <subcellularLocation>
        <location evidence="1">Endomembrane system</location>
        <topology evidence="1">Multi-pass membrane protein</topology>
    </subcellularLocation>
</comment>
<feature type="transmembrane region" description="Helical" evidence="6">
    <location>
        <begin position="425"/>
        <end position="444"/>
    </location>
</feature>
<dbReference type="RefSeq" id="WP_115712789.1">
    <property type="nucleotide sequence ID" value="NZ_LT984814.1"/>
</dbReference>
<dbReference type="GO" id="GO:0005886">
    <property type="term" value="C:plasma membrane"/>
    <property type="evidence" value="ECO:0007669"/>
    <property type="project" value="TreeGrafter"/>
</dbReference>
<evidence type="ECO:0000256" key="3">
    <source>
        <dbReference type="ARBA" id="ARBA00022989"/>
    </source>
</evidence>
<feature type="transmembrane region" description="Helical" evidence="6">
    <location>
        <begin position="394"/>
        <end position="413"/>
    </location>
</feature>
<keyword evidence="2 6" id="KW-0812">Transmembrane</keyword>
<feature type="transmembrane region" description="Helical" evidence="6">
    <location>
        <begin position="183"/>
        <end position="203"/>
    </location>
</feature>
<dbReference type="PIRSF" id="PIRSF002808">
    <property type="entry name" value="Hexose_phosphate_transp"/>
    <property type="match status" value="1"/>
</dbReference>
<dbReference type="InterPro" id="IPR011701">
    <property type="entry name" value="MFS"/>
</dbReference>
<dbReference type="InterPro" id="IPR036259">
    <property type="entry name" value="MFS_trans_sf"/>
</dbReference>
<keyword evidence="3 6" id="KW-1133">Transmembrane helix</keyword>
<sequence length="446" mass="48479">METADRIQVGAYVAPAEQSFRRAQWRMLLAAMFCYFFFYTGRQTFGFAIPGIQEEFGLSKAALGWASTCLLWCYAIGQAINGNLGDKFGGRRVMTAGAILSCAANWVVSFAVGFKSLAIPWGINGYFQALGWAPGSRLLSNWWGAEERGKVYGFYVFAAGCASVLSFVTSIVVVNILHLDWRWIFRLPVLLMLVGGITFYLIVRERPEDLGYKSPDTGVAKGEDDDPRATARTTAHTAAHTAPETDAEESSWSRYKAVLRNPRLIIAGLSIGFQNAARYGLIVWVPVHFLGKNWKTAETLIDPAWISVALPVGMAFGALSNGWISDRLFGSSRSKAIMLYMVLGAIASMVMYQLPTGMGAIVALFLAGFFVYGPASSFWALCPDLVGAKRAGTATGILNFFSYLLAGLGEPLIGRILDHSGNTSLVFPIVAASCIISALIAAFIRR</sequence>
<feature type="transmembrane region" description="Helical" evidence="6">
    <location>
        <begin position="61"/>
        <end position="81"/>
    </location>
</feature>
<geneLocation type="plasmid" evidence="9">
    <name>cbm2636_mp</name>
</geneLocation>
<evidence type="ECO:0000256" key="2">
    <source>
        <dbReference type="ARBA" id="ARBA00022692"/>
    </source>
</evidence>
<accession>A0A9Q7XS29</accession>
<keyword evidence="4 6" id="KW-0472">Membrane</keyword>
<evidence type="ECO:0000259" key="7">
    <source>
        <dbReference type="PROSITE" id="PS50850"/>
    </source>
</evidence>
<dbReference type="PROSITE" id="PS50850">
    <property type="entry name" value="MFS"/>
    <property type="match status" value="1"/>
</dbReference>
<dbReference type="InterPro" id="IPR020846">
    <property type="entry name" value="MFS_dom"/>
</dbReference>
<name>A0A9Q7XS29_9BURK</name>
<dbReference type="InterPro" id="IPR000849">
    <property type="entry name" value="Sugar_P_transporter"/>
</dbReference>
<feature type="region of interest" description="Disordered" evidence="5">
    <location>
        <begin position="214"/>
        <end position="248"/>
    </location>
</feature>
<dbReference type="Proteomes" id="UP000254259">
    <property type="component" value="Plasmid CBM2636_mp"/>
</dbReference>
<evidence type="ECO:0000313" key="9">
    <source>
        <dbReference type="Proteomes" id="UP000254259"/>
    </source>
</evidence>
<feature type="transmembrane region" description="Helical" evidence="6">
    <location>
        <begin position="93"/>
        <end position="112"/>
    </location>
</feature>
<dbReference type="AlphaFoldDB" id="A0A9Q7XS29"/>
<reference evidence="8 9" key="1">
    <citation type="submission" date="2018-01" db="EMBL/GenBank/DDBJ databases">
        <authorList>
            <person name="Clerissi C."/>
        </authorList>
    </citation>
    <scope>NUCLEOTIDE SEQUENCE [LARGE SCALE GENOMIC DNA]</scope>
    <source>
        <strain evidence="8">Cupriavidus taiwanensis SWF 66322</strain>
        <plasmid evidence="9">cbm2636_mp</plasmid>
    </source>
</reference>
<dbReference type="InterPro" id="IPR051337">
    <property type="entry name" value="OPA_Antiporter"/>
</dbReference>
<feature type="transmembrane region" description="Helical" evidence="6">
    <location>
        <begin position="360"/>
        <end position="382"/>
    </location>
</feature>
<evidence type="ECO:0000256" key="4">
    <source>
        <dbReference type="ARBA" id="ARBA00023136"/>
    </source>
</evidence>
<feature type="compositionally biased region" description="Low complexity" evidence="5">
    <location>
        <begin position="230"/>
        <end position="244"/>
    </location>
</feature>
<evidence type="ECO:0000313" key="8">
    <source>
        <dbReference type="EMBL" id="SPD67242.1"/>
    </source>
</evidence>
<dbReference type="GO" id="GO:0061513">
    <property type="term" value="F:glucose 6-phosphate:phosphate antiporter activity"/>
    <property type="evidence" value="ECO:0007669"/>
    <property type="project" value="TreeGrafter"/>
</dbReference>
<organism evidence="8 9">
    <name type="scientific">Cupriavidus taiwanensis</name>
    <dbReference type="NCBI Taxonomy" id="164546"/>
    <lineage>
        <taxon>Bacteria</taxon>
        <taxon>Pseudomonadati</taxon>
        <taxon>Pseudomonadota</taxon>
        <taxon>Betaproteobacteria</taxon>
        <taxon>Burkholderiales</taxon>
        <taxon>Burkholderiaceae</taxon>
        <taxon>Cupriavidus</taxon>
    </lineage>
</organism>
<feature type="transmembrane region" description="Helical" evidence="6">
    <location>
        <begin position="28"/>
        <end position="49"/>
    </location>
</feature>
<feature type="transmembrane region" description="Helical" evidence="6">
    <location>
        <begin position="118"/>
        <end position="139"/>
    </location>
</feature>
<dbReference type="GO" id="GO:0012505">
    <property type="term" value="C:endomembrane system"/>
    <property type="evidence" value="ECO:0007669"/>
    <property type="project" value="UniProtKB-SubCell"/>
</dbReference>
<proteinExistence type="predicted"/>
<dbReference type="PANTHER" id="PTHR43826">
    <property type="entry name" value="GLUCOSE-6-PHOSPHATE EXCHANGER SLC37A4"/>
    <property type="match status" value="1"/>
</dbReference>
<feature type="transmembrane region" description="Helical" evidence="6">
    <location>
        <begin position="304"/>
        <end position="324"/>
    </location>
</feature>
<dbReference type="GO" id="GO:0035435">
    <property type="term" value="P:phosphate ion transmembrane transport"/>
    <property type="evidence" value="ECO:0007669"/>
    <property type="project" value="TreeGrafter"/>
</dbReference>
<keyword evidence="8" id="KW-0614">Plasmid</keyword>
<dbReference type="Pfam" id="PF07690">
    <property type="entry name" value="MFS_1"/>
    <property type="match status" value="1"/>
</dbReference>
<evidence type="ECO:0000256" key="1">
    <source>
        <dbReference type="ARBA" id="ARBA00004127"/>
    </source>
</evidence>
<dbReference type="PANTHER" id="PTHR43826:SF7">
    <property type="entry name" value="PROTEIN UHPC, PUTATIVE-RELATED"/>
    <property type="match status" value="1"/>
</dbReference>
<dbReference type="EMBL" id="LT984814">
    <property type="protein sequence ID" value="SPD67242.1"/>
    <property type="molecule type" value="Genomic_DNA"/>
</dbReference>
<feature type="transmembrane region" description="Helical" evidence="6">
    <location>
        <begin position="151"/>
        <end position="177"/>
    </location>
</feature>
<dbReference type="Gene3D" id="1.20.1250.20">
    <property type="entry name" value="MFS general substrate transporter like domains"/>
    <property type="match status" value="2"/>
</dbReference>
<dbReference type="SUPFAM" id="SSF103473">
    <property type="entry name" value="MFS general substrate transporter"/>
    <property type="match status" value="1"/>
</dbReference>
<gene>
    <name evidence="8" type="primary">phnB</name>
    <name evidence="8" type="ORF">CBM2636_MP20092</name>
</gene>